<evidence type="ECO:0000259" key="1">
    <source>
        <dbReference type="Pfam" id="PF00561"/>
    </source>
</evidence>
<dbReference type="OMA" id="DVASPYG"/>
<evidence type="ECO:0000313" key="3">
    <source>
        <dbReference type="Proteomes" id="UP000054383"/>
    </source>
</evidence>
<dbReference type="InterPro" id="IPR029058">
    <property type="entry name" value="AB_hydrolase_fold"/>
</dbReference>
<dbReference type="AlphaFoldDB" id="A0A0U1M453"/>
<accession>A0A0U1M453</accession>
<dbReference type="SUPFAM" id="SSF53474">
    <property type="entry name" value="alpha/beta-Hydrolases"/>
    <property type="match status" value="1"/>
</dbReference>
<proteinExistence type="predicted"/>
<dbReference type="PANTHER" id="PTHR43798">
    <property type="entry name" value="MONOACYLGLYCEROL LIPASE"/>
    <property type="match status" value="1"/>
</dbReference>
<protein>
    <recommendedName>
        <fullName evidence="1">AB hydrolase-1 domain-containing protein</fullName>
    </recommendedName>
</protein>
<reference evidence="2 3" key="1">
    <citation type="submission" date="2015-04" db="EMBL/GenBank/DDBJ databases">
        <authorList>
            <person name="Syromyatnikov M.Y."/>
            <person name="Popov V.N."/>
        </authorList>
    </citation>
    <scope>NUCLEOTIDE SEQUENCE [LARGE SCALE GENOMIC DNA]</scope>
    <source>
        <strain evidence="2">WF-38-12</strain>
    </source>
</reference>
<gene>
    <name evidence="2" type="ORF">PISL3812_07215</name>
</gene>
<organism evidence="2 3">
    <name type="scientific">Talaromyces islandicus</name>
    <name type="common">Penicillium islandicum</name>
    <dbReference type="NCBI Taxonomy" id="28573"/>
    <lineage>
        <taxon>Eukaryota</taxon>
        <taxon>Fungi</taxon>
        <taxon>Dikarya</taxon>
        <taxon>Ascomycota</taxon>
        <taxon>Pezizomycotina</taxon>
        <taxon>Eurotiomycetes</taxon>
        <taxon>Eurotiomycetidae</taxon>
        <taxon>Eurotiales</taxon>
        <taxon>Trichocomaceae</taxon>
        <taxon>Talaromyces</taxon>
        <taxon>Talaromyces sect. Islandici</taxon>
    </lineage>
</organism>
<dbReference type="PRINTS" id="PR00111">
    <property type="entry name" value="ABHYDROLASE"/>
</dbReference>
<dbReference type="Gene3D" id="3.40.50.1820">
    <property type="entry name" value="alpha/beta hydrolase"/>
    <property type="match status" value="1"/>
</dbReference>
<dbReference type="EMBL" id="CVMT01000007">
    <property type="protein sequence ID" value="CRG90172.1"/>
    <property type="molecule type" value="Genomic_DNA"/>
</dbReference>
<dbReference type="Pfam" id="PF00561">
    <property type="entry name" value="Abhydrolase_1"/>
    <property type="match status" value="1"/>
</dbReference>
<feature type="domain" description="AB hydrolase-1" evidence="1">
    <location>
        <begin position="105"/>
        <end position="223"/>
    </location>
</feature>
<dbReference type="InterPro" id="IPR050266">
    <property type="entry name" value="AB_hydrolase_sf"/>
</dbReference>
<evidence type="ECO:0000313" key="2">
    <source>
        <dbReference type="EMBL" id="CRG90172.1"/>
    </source>
</evidence>
<sequence length="407" mass="43848">MAFFQQTADFVTDSATNLHSQRPFLAVVGASVALGLVLGSLWPFQHASQAKIIASPLKGLQTLLSDEDKKSLVLPLDVLPGARDVSTPYGSIRVYEWGPESGRKVLLVHGISTPCLSLGGLAHALVDRGCRVMIFDLFGRGYSDTPADIPQDDRLFTTQIFLALTSSPLSWTGASSGRFSLVGYSLGGGIAAAFASHFPNLLSSLVLLAPSGLLRDSHISWQTRILYAKGALPEGLVSKLVKGRLKAGPLIKPKPHGAPNDEKVGVEDALTEELSASPQQVLSRAYPSLTTAEAVSWQVDNHPGFVPAFMSSIRNGPIPKETQLGNWKRLGAYLSLQKQQKDATSLSHDKVLIVLGEIDNVISKNDVVEDATMALEGNAQFEYFSIGHEFPSVKYDELATKLVGFWN</sequence>
<dbReference type="InterPro" id="IPR000073">
    <property type="entry name" value="AB_hydrolase_1"/>
</dbReference>
<dbReference type="STRING" id="28573.A0A0U1M453"/>
<dbReference type="OrthoDB" id="408373at2759"/>
<keyword evidence="3" id="KW-1185">Reference proteome</keyword>
<dbReference type="Proteomes" id="UP000054383">
    <property type="component" value="Unassembled WGS sequence"/>
</dbReference>
<dbReference type="PANTHER" id="PTHR43798:SF33">
    <property type="entry name" value="HYDROLASE, PUTATIVE (AFU_ORTHOLOGUE AFUA_2G14860)-RELATED"/>
    <property type="match status" value="1"/>
</dbReference>
<dbReference type="GO" id="GO:0016020">
    <property type="term" value="C:membrane"/>
    <property type="evidence" value="ECO:0007669"/>
    <property type="project" value="TreeGrafter"/>
</dbReference>
<name>A0A0U1M453_TALIS</name>